<protein>
    <submittedName>
        <fullName evidence="1">Uncharacterized protein</fullName>
    </submittedName>
</protein>
<dbReference type="PANTHER" id="PTHR46069">
    <property type="entry name" value="TUBULIN TYROSINE LIGASE"/>
    <property type="match status" value="1"/>
</dbReference>
<gene>
    <name evidence="1" type="ORF">ECRASSUSDP1_LOCUS9713</name>
</gene>
<comment type="caution">
    <text evidence="1">The sequence shown here is derived from an EMBL/GenBank/DDBJ whole genome shotgun (WGS) entry which is preliminary data.</text>
</comment>
<dbReference type="Pfam" id="PF03133">
    <property type="entry name" value="TTL"/>
    <property type="match status" value="1"/>
</dbReference>
<accession>A0AAD1UFJ9</accession>
<dbReference type="EMBL" id="CAMPGE010009554">
    <property type="protein sequence ID" value="CAI2368421.1"/>
    <property type="molecule type" value="Genomic_DNA"/>
</dbReference>
<dbReference type="SUPFAM" id="SSF56059">
    <property type="entry name" value="Glutathione synthetase ATP-binding domain-like"/>
    <property type="match status" value="1"/>
</dbReference>
<dbReference type="AlphaFoldDB" id="A0AAD1UFJ9"/>
<dbReference type="InterPro" id="IPR004344">
    <property type="entry name" value="TTL/TTLL_fam"/>
</dbReference>
<evidence type="ECO:0000313" key="1">
    <source>
        <dbReference type="EMBL" id="CAI2368421.1"/>
    </source>
</evidence>
<evidence type="ECO:0000313" key="2">
    <source>
        <dbReference type="Proteomes" id="UP001295684"/>
    </source>
</evidence>
<dbReference type="Proteomes" id="UP001295684">
    <property type="component" value="Unassembled WGS sequence"/>
</dbReference>
<dbReference type="Gene3D" id="3.30.470.20">
    <property type="entry name" value="ATP-grasp fold, B domain"/>
    <property type="match status" value="1"/>
</dbReference>
<proteinExistence type="predicted"/>
<keyword evidence="2" id="KW-1185">Reference proteome</keyword>
<organism evidence="1 2">
    <name type="scientific">Euplotes crassus</name>
    <dbReference type="NCBI Taxonomy" id="5936"/>
    <lineage>
        <taxon>Eukaryota</taxon>
        <taxon>Sar</taxon>
        <taxon>Alveolata</taxon>
        <taxon>Ciliophora</taxon>
        <taxon>Intramacronucleata</taxon>
        <taxon>Spirotrichea</taxon>
        <taxon>Hypotrichia</taxon>
        <taxon>Euplotida</taxon>
        <taxon>Euplotidae</taxon>
        <taxon>Moneuplotes</taxon>
    </lineage>
</organism>
<dbReference type="PROSITE" id="PS51221">
    <property type="entry name" value="TTL"/>
    <property type="match status" value="1"/>
</dbReference>
<name>A0AAD1UFJ9_EUPCR</name>
<sequence>MPSVIQRLLRRELMHSKFKMTCIGTSIDGLQMLLPTPSFSLLIDIHLRVLVIKDVVAKLINDQIRLEEKIQGFKNTTGNINVVDQSEVPDNGKLSNFSNPYRLQEEINDMKRSHISPLERTSSAWKLNERQNQELHDSHPYDSPENKVFDCESNRHKNSKLPNQKYKNGFNRGVRCSSRRFKNEMNTRKMPIQNSSIGNPDLYKTNLYNPQNFSKFIDQEKMSYLQASTPQKNSSHAILYRQESEDKRKVIYSSIDNNSVKNSKARHLDQGSKQTVLPQKSELGADKQFVLVAKFCKFHKKLYNLTSFDSRAGKRSLAGSGYKYAKRRMINRNPNCNHNNNNIFYQPSYGNIKYDDKLQKKEETLRKYFFPESEKPEVQVQKDPNFVEEMVRFMKAKGTQSFIKFMKADVVRELRKISENPDFPLWENDGITRENCSEIVKREVPLEASETVSPLNKMSIVNKTYFLMLLLERKITGNNLVKVLQTLQYYTPQKYDETCSLCTWIKVSINDSLKICHDSEFTFFKKFQIIKNESNNPRNKFVASQKYQPRRTFFNPGSQCGFNSVLGRSKNDTTKGSYLRQKKRSAPIPIWRQKPPENKDKGEWKEKAYKKYLDHICESNGIQIIKSPAQDSKPKNSQNMFKYFIGYGNNSVLVQKALKHRFWWTAGSRDEDEWEDFNFIWTQWRRNPIINTLKQEKENSNSDDLTTCLTEKTTNDYASDIEKVEHPKSIERDLETGSKGDSKCNIKANRPKPSNPLAQIDILNLNEHTLYNHLEGNFHLSNKKALFYNMKSLCDFLGEDVFTYLPKTFHIKEGLFDQEFIRFEQHFKEHESELSKEGKSHNTWIIKPGENTNRGCGIQYCTSLEDIKEIVGRKVYTASNGCPRSYIIQKYLDNPFLYNKRKFDIRCFILVTAYGGNIQAYWAKDGYMRTASREFSLGNHSKYVHLTNDAIQKHCDDYSRYENGNKLSYNNFQKYLDKNHPELKCDFQRDVVAKLKKIALKGVESVYKGLNPSKRQHMFEIFGLDYILDENLKPYLLEMNTNPCLELSSTYLSYLIPHIIESAVQVAVDPFFQPSVWPKSKRHLIPEPTEVFELIFNERTDSHKLKGYQGPQPVMFDIIEEEDL</sequence>
<dbReference type="PANTHER" id="PTHR46069:SF1">
    <property type="entry name" value="CHROMOSOME UNDETERMINED SCAFFOLD_125, WHOLE GENOME SHOTGUN SEQUENCE"/>
    <property type="match status" value="1"/>
</dbReference>
<reference evidence="1" key="1">
    <citation type="submission" date="2023-07" db="EMBL/GenBank/DDBJ databases">
        <authorList>
            <consortium name="AG Swart"/>
            <person name="Singh M."/>
            <person name="Singh A."/>
            <person name="Seah K."/>
            <person name="Emmerich C."/>
        </authorList>
    </citation>
    <scope>NUCLEOTIDE SEQUENCE</scope>
    <source>
        <strain evidence="1">DP1</strain>
    </source>
</reference>